<dbReference type="InterPro" id="IPR005546">
    <property type="entry name" value="Autotransporte_beta"/>
</dbReference>
<evidence type="ECO:0000259" key="3">
    <source>
        <dbReference type="PROSITE" id="PS51208"/>
    </source>
</evidence>
<protein>
    <submittedName>
        <fullName evidence="4">Autotransporter domain-containing protein</fullName>
    </submittedName>
</protein>
<dbReference type="Gene3D" id="2.40.128.130">
    <property type="entry name" value="Autotransporter beta-domain"/>
    <property type="match status" value="1"/>
</dbReference>
<comment type="caution">
    <text evidence="4">The sequence shown here is derived from an EMBL/GenBank/DDBJ whole genome shotgun (WGS) entry which is preliminary data.</text>
</comment>
<dbReference type="SMART" id="SM00869">
    <property type="entry name" value="Autotransporter"/>
    <property type="match status" value="1"/>
</dbReference>
<feature type="chain" id="PRO_5046351650" evidence="2">
    <location>
        <begin position="24"/>
        <end position="835"/>
    </location>
</feature>
<dbReference type="SUPFAM" id="SSF103515">
    <property type="entry name" value="Autotransporter"/>
    <property type="match status" value="1"/>
</dbReference>
<keyword evidence="2" id="KW-0732">Signal</keyword>
<dbReference type="InterPro" id="IPR036709">
    <property type="entry name" value="Autotransporte_beta_dom_sf"/>
</dbReference>
<gene>
    <name evidence="4" type="ORF">NYG85_04905</name>
</gene>
<reference evidence="4" key="2">
    <citation type="journal article" date="2023" name="Microorganisms">
        <title>Isolation and Genomic Characteristics of Cat-Borne Campylobacter felis sp. nov. and Sheep-Borne Campylobacter ovis sp. nov.</title>
        <authorList>
            <person name="Wang H."/>
            <person name="Li Y."/>
            <person name="Gu Y."/>
            <person name="Zhou G."/>
            <person name="Chen X."/>
            <person name="Zhang X."/>
            <person name="Shao Z."/>
            <person name="Zhang J."/>
            <person name="Zhang M."/>
        </authorList>
    </citation>
    <scope>NUCLEOTIDE SEQUENCE</scope>
    <source>
        <strain evidence="4">PS10</strain>
    </source>
</reference>
<dbReference type="EMBL" id="JANURM010000004">
    <property type="protein sequence ID" value="MDL0088713.1"/>
    <property type="molecule type" value="Genomic_DNA"/>
</dbReference>
<organism evidence="4 5">
    <name type="scientific">Campylobacter gastrosuis</name>
    <dbReference type="NCBI Taxonomy" id="2974576"/>
    <lineage>
        <taxon>Bacteria</taxon>
        <taxon>Pseudomonadati</taxon>
        <taxon>Campylobacterota</taxon>
        <taxon>Epsilonproteobacteria</taxon>
        <taxon>Campylobacterales</taxon>
        <taxon>Campylobacteraceae</taxon>
        <taxon>Campylobacter</taxon>
    </lineage>
</organism>
<accession>A0ABT7HQ13</accession>
<keyword evidence="1" id="KW-0175">Coiled coil</keyword>
<evidence type="ECO:0000313" key="4">
    <source>
        <dbReference type="EMBL" id="MDL0088713.1"/>
    </source>
</evidence>
<reference evidence="4" key="1">
    <citation type="submission" date="2022-08" db="EMBL/GenBank/DDBJ databases">
        <authorList>
            <person name="Wang H."/>
        </authorList>
    </citation>
    <scope>NUCLEOTIDE SEQUENCE</scope>
    <source>
        <strain evidence="4">PS10</strain>
    </source>
</reference>
<name>A0ABT7HQ13_9BACT</name>
<feature type="signal peptide" evidence="2">
    <location>
        <begin position="1"/>
        <end position="23"/>
    </location>
</feature>
<dbReference type="RefSeq" id="WP_284937374.1">
    <property type="nucleotide sequence ID" value="NZ_JANURM010000004.1"/>
</dbReference>
<evidence type="ECO:0000313" key="5">
    <source>
        <dbReference type="Proteomes" id="UP001173801"/>
    </source>
</evidence>
<evidence type="ECO:0000256" key="2">
    <source>
        <dbReference type="SAM" id="SignalP"/>
    </source>
</evidence>
<dbReference type="Proteomes" id="UP001173801">
    <property type="component" value="Unassembled WGS sequence"/>
</dbReference>
<dbReference type="Pfam" id="PF03797">
    <property type="entry name" value="Autotransporter"/>
    <property type="match status" value="1"/>
</dbReference>
<sequence length="835" mass="91820">MKFSRVVCSTLFGVLLGFSTLGAANLTLSEAVEKNLNAYNNFFVGTLQKNVSNFSEVLSSYNDGIKNVTSDSLNNGKDKALGDLLKGLMSAMNASDTNGFSYKDYGTNVDDESEEDSGGWVEVEDKQYLEFSDSESSKARITYGKNSIKIYGDVSDSANDYIALKDDGTLVLTTQNNGQNSILANNDGLLKSDLDAINALLKGVIDDRVSYFKKFLIIDGFRELIYSAINDETLRESENFKNLMNEFNKISSYDEMKNIATQDIQTTQNALSKTSRLVELITSVKNASQSDKAAKISELNSYMSDNGVKIGVDNDKTYDGFSSVITESTDIDKILGIVKTEKKNYENNVDVVKVVAENLVKNEKLFKEIILDKELSDDTKKVLDQAKAELEATQTATEKKAGLAAISAKLAKLNANKNTTNEEKAQAQSELSKAQKDYTQAVAAKIEAIANNSVNTALLATDKSVALGISDALTSSNLALVSALDSDSVSEFSQIVKDVTNSIDTANQSLNTGITTDIVKFSSDLSTNTRLAKLSNPFNDNLALAYAISELKGEKFADSGDSLSSVVKAYTDRFNYDHNLWANVLGSKGKLKGDIKPSLYGFSIGYDKAFDNSIVGVFATSAKSKIKADAAKNEANNYQFGLYSRAYFGNSEIDAKISIGKAKNELDRYNVLGNASGKYDTDFFSTEFGYGYVFDLSKTMFIKPFASLNYNYLKNKAFNENGVLPLHFDSTKTKSLSIKLGSEFRGYVNETNYLYIAPNIEREIYKDTDDTNVRFLGSNQNIFIENDDKKHTYFGIQTGADFAITQSLSTNINFGAKLRSNEKYYNGTIGLRYKF</sequence>
<proteinExistence type="predicted"/>
<dbReference type="PROSITE" id="PS51208">
    <property type="entry name" value="AUTOTRANSPORTER"/>
    <property type="match status" value="1"/>
</dbReference>
<feature type="domain" description="Autotransporter" evidence="3">
    <location>
        <begin position="573"/>
        <end position="835"/>
    </location>
</feature>
<evidence type="ECO:0000256" key="1">
    <source>
        <dbReference type="SAM" id="Coils"/>
    </source>
</evidence>
<feature type="coiled-coil region" evidence="1">
    <location>
        <begin position="376"/>
        <end position="444"/>
    </location>
</feature>
<keyword evidence="5" id="KW-1185">Reference proteome</keyword>